<dbReference type="EMBL" id="BMYR01000001">
    <property type="protein sequence ID" value="GGW49743.1"/>
    <property type="molecule type" value="Genomic_DNA"/>
</dbReference>
<dbReference type="Gene3D" id="2.120.10.80">
    <property type="entry name" value="Kelch-type beta propeller"/>
    <property type="match status" value="2"/>
</dbReference>
<keyword evidence="2" id="KW-1185">Reference proteome</keyword>
<organism evidence="1 2">
    <name type="scientific">Alishewanella tabrizica</name>
    <dbReference type="NCBI Taxonomy" id="671278"/>
    <lineage>
        <taxon>Bacteria</taxon>
        <taxon>Pseudomonadati</taxon>
        <taxon>Pseudomonadota</taxon>
        <taxon>Gammaproteobacteria</taxon>
        <taxon>Alteromonadales</taxon>
        <taxon>Alteromonadaceae</taxon>
        <taxon>Alishewanella</taxon>
    </lineage>
</organism>
<reference evidence="2" key="1">
    <citation type="journal article" date="2019" name="Int. J. Syst. Evol. Microbiol.">
        <title>The Global Catalogue of Microorganisms (GCM) 10K type strain sequencing project: providing services to taxonomists for standard genome sequencing and annotation.</title>
        <authorList>
            <consortium name="The Broad Institute Genomics Platform"/>
            <consortium name="The Broad Institute Genome Sequencing Center for Infectious Disease"/>
            <person name="Wu L."/>
            <person name="Ma J."/>
        </authorList>
    </citation>
    <scope>NUCLEOTIDE SEQUENCE [LARGE SCALE GENOMIC DNA]</scope>
    <source>
        <strain evidence="2">KCTC 23723</strain>
    </source>
</reference>
<dbReference type="SMART" id="SM00612">
    <property type="entry name" value="Kelch"/>
    <property type="match status" value="4"/>
</dbReference>
<name>A0ABQ2WFY0_9ALTE</name>
<evidence type="ECO:0000313" key="1">
    <source>
        <dbReference type="EMBL" id="GGW49743.1"/>
    </source>
</evidence>
<dbReference type="Pfam" id="PF24681">
    <property type="entry name" value="Kelch_KLHDC2_KLHL20_DRC7"/>
    <property type="match status" value="1"/>
</dbReference>
<protein>
    <recommendedName>
        <fullName evidence="3">Galactose oxidase</fullName>
    </recommendedName>
</protein>
<evidence type="ECO:0008006" key="3">
    <source>
        <dbReference type="Google" id="ProtNLM"/>
    </source>
</evidence>
<dbReference type="Proteomes" id="UP000634667">
    <property type="component" value="Unassembled WGS sequence"/>
</dbReference>
<dbReference type="InterPro" id="IPR006652">
    <property type="entry name" value="Kelch_1"/>
</dbReference>
<dbReference type="PANTHER" id="PTHR46375">
    <property type="entry name" value="KELCH REPEAT AND BTB DOMAIN-CONTAINING PROTEIN 13-RELATED"/>
    <property type="match status" value="1"/>
</dbReference>
<dbReference type="InterPro" id="IPR052392">
    <property type="entry name" value="Kelch-BTB_domain-containing"/>
</dbReference>
<accession>A0ABQ2WFY0</accession>
<proteinExistence type="predicted"/>
<comment type="caution">
    <text evidence="1">The sequence shown here is derived from an EMBL/GenBank/DDBJ whole genome shotgun (WGS) entry which is preliminary data.</text>
</comment>
<gene>
    <name evidence="1" type="ORF">GCM10008111_01870</name>
</gene>
<sequence>MLEPAQEIYPALHNGKIYVAGGLSDSISMAEQQMSAKVQIFDLQTQHWSWGPNLPEPRHHAYLVSVQQQLFLFGGFVKTADGRWRASADILRLDEQQQQWITVAVLPKPLTETTIGVINDKVHFAAGRSPSGEANAQWRDQQDVNWHWIFDPKTLKTMEAPPLPMAFNSAAAVVLDAQWYVIGGRQVGGANLAHVMRFDAVIQQWQAMADLPQAQGGLAAAALMGQIWVLGGEYFTDNGGVYAEVWVYQPLQNQWQQQGTMPIPRHGLGAITFNNAIYVLGGATEVGLKATSKVLEKIVLTP</sequence>
<evidence type="ECO:0000313" key="2">
    <source>
        <dbReference type="Proteomes" id="UP000634667"/>
    </source>
</evidence>
<dbReference type="PANTHER" id="PTHR46375:SF3">
    <property type="entry name" value="KELCH REPEAT AND BTB DOMAIN-CONTAINING PROTEIN 13"/>
    <property type="match status" value="1"/>
</dbReference>
<dbReference type="InterPro" id="IPR015915">
    <property type="entry name" value="Kelch-typ_b-propeller"/>
</dbReference>
<dbReference type="InterPro" id="IPR011043">
    <property type="entry name" value="Gal_Oxase/kelch_b-propeller"/>
</dbReference>
<dbReference type="SUPFAM" id="SSF50965">
    <property type="entry name" value="Galactose oxidase, central domain"/>
    <property type="match status" value="1"/>
</dbReference>